<evidence type="ECO:0008006" key="3">
    <source>
        <dbReference type="Google" id="ProtNLM"/>
    </source>
</evidence>
<keyword evidence="2" id="KW-1185">Reference proteome</keyword>
<dbReference type="Proteomes" id="UP001527181">
    <property type="component" value="Unassembled WGS sequence"/>
</dbReference>
<sequence>MSQSKITKTALVNVAERVGASIEFNSNNAVWARECGDLKWCKWRTLYQRLNSRLRYKRKKGDKTA</sequence>
<evidence type="ECO:0000313" key="2">
    <source>
        <dbReference type="Proteomes" id="UP001527181"/>
    </source>
</evidence>
<comment type="caution">
    <text evidence="1">The sequence shown here is derived from an EMBL/GenBank/DDBJ whole genome shotgun (WGS) entry which is preliminary data.</text>
</comment>
<accession>A0ABT4H5K3</accession>
<reference evidence="1 2" key="1">
    <citation type="submission" date="2022-05" db="EMBL/GenBank/DDBJ databases">
        <title>Genome Sequencing of Bee-Associated Microbes.</title>
        <authorList>
            <person name="Dunlap C."/>
        </authorList>
    </citation>
    <scope>NUCLEOTIDE SEQUENCE [LARGE SCALE GENOMIC DNA]</scope>
    <source>
        <strain evidence="1 2">NRRL B-04010</strain>
    </source>
</reference>
<organism evidence="1 2">
    <name type="scientific">Paenibacillus alvei</name>
    <name type="common">Bacillus alvei</name>
    <dbReference type="NCBI Taxonomy" id="44250"/>
    <lineage>
        <taxon>Bacteria</taxon>
        <taxon>Bacillati</taxon>
        <taxon>Bacillota</taxon>
        <taxon>Bacilli</taxon>
        <taxon>Bacillales</taxon>
        <taxon>Paenibacillaceae</taxon>
        <taxon>Paenibacillus</taxon>
    </lineage>
</organism>
<name>A0ABT4H5K3_PAEAL</name>
<evidence type="ECO:0000313" key="1">
    <source>
        <dbReference type="EMBL" id="MCY9764240.1"/>
    </source>
</evidence>
<dbReference type="RefSeq" id="WP_005551772.1">
    <property type="nucleotide sequence ID" value="NZ_JAMDNK010000071.1"/>
</dbReference>
<gene>
    <name evidence="1" type="ORF">M5X12_27410</name>
</gene>
<dbReference type="GeneID" id="94492028"/>
<protein>
    <recommendedName>
        <fullName evidence="3">Phage protein</fullName>
    </recommendedName>
</protein>
<proteinExistence type="predicted"/>
<dbReference type="EMBL" id="JAMDNP010000081">
    <property type="protein sequence ID" value="MCY9764240.1"/>
    <property type="molecule type" value="Genomic_DNA"/>
</dbReference>